<dbReference type="GeneTree" id="ENSGT00560000078590"/>
<protein>
    <submittedName>
        <fullName evidence="2">Uncharacterized LOC102010231</fullName>
    </submittedName>
</protein>
<evidence type="ECO:0000313" key="2">
    <source>
        <dbReference type="Ensembl" id="ENSCLAP00000020555.1"/>
    </source>
</evidence>
<reference evidence="2" key="2">
    <citation type="submission" date="2025-09" db="UniProtKB">
        <authorList>
            <consortium name="Ensembl"/>
        </authorList>
    </citation>
    <scope>IDENTIFICATION</scope>
</reference>
<reference evidence="2" key="1">
    <citation type="submission" date="2025-08" db="UniProtKB">
        <authorList>
            <consortium name="Ensembl"/>
        </authorList>
    </citation>
    <scope>IDENTIFICATION</scope>
</reference>
<gene>
    <name evidence="2" type="primary">LOC102010231</name>
</gene>
<name>A0A8C2W0Z7_CHILA</name>
<organism evidence="2 3">
    <name type="scientific">Chinchilla lanigera</name>
    <name type="common">Long-tailed chinchilla</name>
    <name type="synonym">Chinchilla villidera</name>
    <dbReference type="NCBI Taxonomy" id="34839"/>
    <lineage>
        <taxon>Eukaryota</taxon>
        <taxon>Metazoa</taxon>
        <taxon>Chordata</taxon>
        <taxon>Craniata</taxon>
        <taxon>Vertebrata</taxon>
        <taxon>Euteleostomi</taxon>
        <taxon>Mammalia</taxon>
        <taxon>Eutheria</taxon>
        <taxon>Euarchontoglires</taxon>
        <taxon>Glires</taxon>
        <taxon>Rodentia</taxon>
        <taxon>Hystricomorpha</taxon>
        <taxon>Chinchillidae</taxon>
        <taxon>Chinchilla</taxon>
    </lineage>
</organism>
<evidence type="ECO:0000313" key="3">
    <source>
        <dbReference type="Proteomes" id="UP000694398"/>
    </source>
</evidence>
<accession>A0A8C2W0Z7</accession>
<dbReference type="OMA" id="FVHYYRT"/>
<proteinExistence type="predicted"/>
<feature type="region of interest" description="Disordered" evidence="1">
    <location>
        <begin position="1"/>
        <end position="39"/>
    </location>
</feature>
<dbReference type="Proteomes" id="UP000694398">
    <property type="component" value="Unassembled WGS sequence"/>
</dbReference>
<dbReference type="Ensembl" id="ENSCLAT00000020753.1">
    <property type="protein sequence ID" value="ENSCLAP00000020555.1"/>
    <property type="gene ID" value="ENSCLAG00000014077.1"/>
</dbReference>
<keyword evidence="3" id="KW-1185">Reference proteome</keyword>
<dbReference type="AlphaFoldDB" id="A0A8C2W0Z7"/>
<sequence>MSLKSCEGESRASFPPSLLEEEDPGPWAQRPQNTSSTDQELLSSLGLSCKALVASGCLPFFRTCQWLPALQPEVCADQGGQTARQEPLEDAAPPSGFFPYYRSEEDTLPSLVLPSQQHWGSQDALSGGETQEDCFCETPVRDGYPASAAGSDFISRSSHLLACCPVLLVSAGSSLDGALDAPVSGTQGLCASGFVPYYRSAEEELRTDPGPPASVPGRD</sequence>
<feature type="compositionally biased region" description="Polar residues" evidence="1">
    <location>
        <begin position="30"/>
        <end position="39"/>
    </location>
</feature>
<feature type="compositionally biased region" description="Basic and acidic residues" evidence="1">
    <location>
        <begin position="1"/>
        <end position="10"/>
    </location>
</feature>
<evidence type="ECO:0000256" key="1">
    <source>
        <dbReference type="SAM" id="MobiDB-lite"/>
    </source>
</evidence>